<proteinExistence type="inferred from homology"/>
<evidence type="ECO:0000259" key="5">
    <source>
        <dbReference type="PROSITE" id="PS51279"/>
    </source>
</evidence>
<feature type="compositionally biased region" description="Basic and acidic residues" evidence="4">
    <location>
        <begin position="89"/>
        <end position="105"/>
    </location>
</feature>
<feature type="compositionally biased region" description="Basic and acidic residues" evidence="4">
    <location>
        <begin position="229"/>
        <end position="238"/>
    </location>
</feature>
<gene>
    <name evidence="6" type="primary">NDAI0F01950</name>
    <name evidence="6" type="ordered locus">NDAI_0F01950</name>
</gene>
<evidence type="ECO:0000313" key="7">
    <source>
        <dbReference type="Proteomes" id="UP000000689"/>
    </source>
</evidence>
<feature type="compositionally biased region" description="Polar residues" evidence="4">
    <location>
        <begin position="164"/>
        <end position="177"/>
    </location>
</feature>
<feature type="compositionally biased region" description="Basic and acidic residues" evidence="4">
    <location>
        <begin position="246"/>
        <end position="257"/>
    </location>
</feature>
<dbReference type="AlphaFoldDB" id="G0WCK2"/>
<accession>G0WCK2</accession>
<comment type="similarity">
    <text evidence="1">Belongs to the SWC5 family.</text>
</comment>
<feature type="compositionally biased region" description="Polar residues" evidence="4">
    <location>
        <begin position="133"/>
        <end position="142"/>
    </location>
</feature>
<protein>
    <recommendedName>
        <fullName evidence="2">SWR1-complex protein 5</fullName>
    </recommendedName>
</protein>
<evidence type="ECO:0000256" key="1">
    <source>
        <dbReference type="ARBA" id="ARBA00010465"/>
    </source>
</evidence>
<dbReference type="InterPro" id="IPR011421">
    <property type="entry name" value="BCNT-C"/>
</dbReference>
<reference evidence="6 7" key="1">
    <citation type="journal article" date="2011" name="Proc. Natl. Acad. Sci. U.S.A.">
        <title>Evolutionary erosion of yeast sex chromosomes by mating-type switching accidents.</title>
        <authorList>
            <person name="Gordon J.L."/>
            <person name="Armisen D."/>
            <person name="Proux-Wera E."/>
            <person name="Oheigeartaigh S.S."/>
            <person name="Byrne K.P."/>
            <person name="Wolfe K.H."/>
        </authorList>
    </citation>
    <scope>NUCLEOTIDE SEQUENCE [LARGE SCALE GENOMIC DNA]</scope>
    <source>
        <strain evidence="7">ATCC 10597 / BCRC 20456 / CBS 421 / NBRC 0211 / NRRL Y-12639</strain>
    </source>
</reference>
<dbReference type="STRING" id="1071378.G0WCK2"/>
<dbReference type="PANTHER" id="PTHR48407">
    <property type="entry name" value="CRANIOFACIAL DEVELOPMENT PROTEIN 1"/>
    <property type="match status" value="1"/>
</dbReference>
<feature type="domain" description="BCNT-C" evidence="5">
    <location>
        <begin position="266"/>
        <end position="343"/>
    </location>
</feature>
<feature type="region of interest" description="Disordered" evidence="4">
    <location>
        <begin position="1"/>
        <end position="142"/>
    </location>
</feature>
<dbReference type="GO" id="GO:0006338">
    <property type="term" value="P:chromatin remodeling"/>
    <property type="evidence" value="ECO:0007669"/>
    <property type="project" value="EnsemblFungi"/>
</dbReference>
<organism evidence="6 7">
    <name type="scientific">Naumovozyma dairenensis (strain ATCC 10597 / BCRC 20456 / CBS 421 / NBRC 0211 / NRRL Y-12639)</name>
    <name type="common">Saccharomyces dairenensis</name>
    <dbReference type="NCBI Taxonomy" id="1071378"/>
    <lineage>
        <taxon>Eukaryota</taxon>
        <taxon>Fungi</taxon>
        <taxon>Dikarya</taxon>
        <taxon>Ascomycota</taxon>
        <taxon>Saccharomycotina</taxon>
        <taxon>Saccharomycetes</taxon>
        <taxon>Saccharomycetales</taxon>
        <taxon>Saccharomycetaceae</taxon>
        <taxon>Naumovozyma</taxon>
    </lineage>
</organism>
<sequence>MIDESQRVNASPEEVGDGADERTSTEMMKEGESVDVHNSNDLEDEYNEEEDEDFDPDKVKVTLGDADDDDDDDDDAETNLSDDDEEEQKEGKTRSGKNDYSKIESETGGLIKTRKARQLEEELNRKRKYEQLEVTSVPSSINDIWEELKQTSNKRLSKRHAVQGKNNGSVLATSTQGDEQDVSSFDDGSENILIERSYKFAGELIHEKKYVSRSSAEGREYLNAVQFQDEMKTTEGKEPNLNVGSKEADSKDGHGRMENLNLRRPLKRQPILEQIISGAIKPKLTTLEKSKLDWATYVDKEGINDELQLYNKDGYLAKQDFLNRVESKKDEKYKEFRQKQIQLQLQESQQNS</sequence>
<evidence type="ECO:0000256" key="2">
    <source>
        <dbReference type="ARBA" id="ARBA00019138"/>
    </source>
</evidence>
<dbReference type="InterPro" id="IPR027124">
    <property type="entry name" value="Swc5/CFDP1/2"/>
</dbReference>
<keyword evidence="7" id="KW-1185">Reference proteome</keyword>
<comment type="function">
    <text evidence="3">Component of the SWR1 complex which mediates the ATP-dependent exchange of histone H2A for the H2A variant HZT1 leading to transcriptional regulation of selected genes by chromatin remodeling. Involved in chromosome stability.</text>
</comment>
<evidence type="ECO:0000256" key="4">
    <source>
        <dbReference type="SAM" id="MobiDB-lite"/>
    </source>
</evidence>
<dbReference type="GO" id="GO:0000812">
    <property type="term" value="C:Swr1 complex"/>
    <property type="evidence" value="ECO:0007669"/>
    <property type="project" value="EnsemblFungi"/>
</dbReference>
<feature type="compositionally biased region" description="Basic and acidic residues" evidence="4">
    <location>
        <begin position="19"/>
        <end position="40"/>
    </location>
</feature>
<dbReference type="KEGG" id="ndi:NDAI_0F01950"/>
<dbReference type="Pfam" id="PF07572">
    <property type="entry name" value="BCNT"/>
    <property type="match status" value="1"/>
</dbReference>
<dbReference type="HOGENOM" id="CLU_062474_1_0_1"/>
<feature type="compositionally biased region" description="Acidic residues" evidence="4">
    <location>
        <begin position="65"/>
        <end position="88"/>
    </location>
</feature>
<feature type="compositionally biased region" description="Acidic residues" evidence="4">
    <location>
        <begin position="41"/>
        <end position="55"/>
    </location>
</feature>
<dbReference type="GO" id="GO:0005829">
    <property type="term" value="C:cytosol"/>
    <property type="evidence" value="ECO:0007669"/>
    <property type="project" value="EnsemblFungi"/>
</dbReference>
<evidence type="ECO:0000256" key="3">
    <source>
        <dbReference type="ARBA" id="ARBA00025222"/>
    </source>
</evidence>
<dbReference type="PROSITE" id="PS51279">
    <property type="entry name" value="BCNT_C"/>
    <property type="match status" value="1"/>
</dbReference>
<dbReference type="EMBL" id="HE580272">
    <property type="protein sequence ID" value="CCD25513.1"/>
    <property type="molecule type" value="Genomic_DNA"/>
</dbReference>
<dbReference type="OMA" id="LDWAAYV"/>
<dbReference type="GeneID" id="11497125"/>
<dbReference type="RefSeq" id="XP_003670756.1">
    <property type="nucleotide sequence ID" value="XM_003670708.1"/>
</dbReference>
<dbReference type="eggNOG" id="KOG4776">
    <property type="taxonomic scope" value="Eukaryota"/>
</dbReference>
<dbReference type="Proteomes" id="UP000000689">
    <property type="component" value="Chromosome 6"/>
</dbReference>
<dbReference type="PANTHER" id="PTHR48407:SF1">
    <property type="entry name" value="CRANIOFACIAL DEVELOPMENT PROTEIN 1"/>
    <property type="match status" value="1"/>
</dbReference>
<evidence type="ECO:0000313" key="6">
    <source>
        <dbReference type="EMBL" id="CCD25513.1"/>
    </source>
</evidence>
<dbReference type="OrthoDB" id="445677at2759"/>
<feature type="region of interest" description="Disordered" evidence="4">
    <location>
        <begin position="229"/>
        <end position="258"/>
    </location>
</feature>
<name>G0WCK2_NAUDC</name>
<feature type="region of interest" description="Disordered" evidence="4">
    <location>
        <begin position="155"/>
        <end position="188"/>
    </location>
</feature>